<dbReference type="InterPro" id="IPR039697">
    <property type="entry name" value="Alcohol_dehydrogenase_Fe"/>
</dbReference>
<dbReference type="RefSeq" id="WP_011791637.1">
    <property type="nucleotide sequence ID" value="NC_008751.1"/>
</dbReference>
<dbReference type="Pfam" id="PF25137">
    <property type="entry name" value="ADH_Fe_C"/>
    <property type="match status" value="1"/>
</dbReference>
<feature type="domain" description="Alcohol dehydrogenase iron-type/glycerol dehydrogenase GldA" evidence="3">
    <location>
        <begin position="9"/>
        <end position="182"/>
    </location>
</feature>
<dbReference type="AlphaFoldDB" id="A0A0H3A5B5"/>
<dbReference type="PANTHER" id="PTHR11496">
    <property type="entry name" value="ALCOHOL DEHYDROGENASE"/>
    <property type="match status" value="1"/>
</dbReference>
<evidence type="ECO:0000313" key="5">
    <source>
        <dbReference type="EMBL" id="ABM27503.1"/>
    </source>
</evidence>
<dbReference type="PROSITE" id="PS00913">
    <property type="entry name" value="ADH_IRON_1"/>
    <property type="match status" value="1"/>
</dbReference>
<protein>
    <submittedName>
        <fullName evidence="5">Iron-containing alcohol dehydrogenase</fullName>
    </submittedName>
</protein>
<dbReference type="InterPro" id="IPR001670">
    <property type="entry name" value="ADH_Fe/GldA"/>
</dbReference>
<evidence type="ECO:0000256" key="1">
    <source>
        <dbReference type="ARBA" id="ARBA00007358"/>
    </source>
</evidence>
<organism evidence="5 6">
    <name type="scientific">Nitratidesulfovibrio vulgaris (strain DP4)</name>
    <name type="common">Desulfovibrio vulgaris</name>
    <dbReference type="NCBI Taxonomy" id="391774"/>
    <lineage>
        <taxon>Bacteria</taxon>
        <taxon>Pseudomonadati</taxon>
        <taxon>Thermodesulfobacteriota</taxon>
        <taxon>Desulfovibrionia</taxon>
        <taxon>Desulfovibrionales</taxon>
        <taxon>Desulfovibrionaceae</taxon>
        <taxon>Nitratidesulfovibrio</taxon>
    </lineage>
</organism>
<dbReference type="Gene3D" id="3.40.50.1970">
    <property type="match status" value="1"/>
</dbReference>
<dbReference type="CDD" id="cd08185">
    <property type="entry name" value="Fe-ADH-like"/>
    <property type="match status" value="1"/>
</dbReference>
<gene>
    <name evidence="5" type="ordered locus">Dvul_0480</name>
</gene>
<evidence type="ECO:0000256" key="2">
    <source>
        <dbReference type="ARBA" id="ARBA00023002"/>
    </source>
</evidence>
<dbReference type="GO" id="GO:0004022">
    <property type="term" value="F:alcohol dehydrogenase (NAD+) activity"/>
    <property type="evidence" value="ECO:0007669"/>
    <property type="project" value="TreeGrafter"/>
</dbReference>
<accession>A0A0H3A5B5</accession>
<keyword evidence="2" id="KW-0560">Oxidoreductase</keyword>
<name>A0A0H3A5B5_NITV4</name>
<dbReference type="GO" id="GO:0046872">
    <property type="term" value="F:metal ion binding"/>
    <property type="evidence" value="ECO:0007669"/>
    <property type="project" value="InterPro"/>
</dbReference>
<dbReference type="InterPro" id="IPR056798">
    <property type="entry name" value="ADH_Fe_C"/>
</dbReference>
<sequence length="397" mass="41958">MLDFTFHVPTRIVFGAGRLEELGRLPLPGVKPLVVVGAGGSMRRHGHLDRVLALLRQNGCEPMLFERVRPNPSLVHVDEGACVARANGCDFIVGLGGGSPIDAAKAIALAAANGGSYWDYIQSGTGGRRTPQHPALPVVAIPTTAGTGTEADPWTVVTRDETQEKIGWGNDSTYPVLSIVDPALTVTVPPRITAMTGMDAFFHAVEAYLSLSRQPSSDLLALEAVSLLAQFLPQAVRQGDSVEVRSMVSWASTAAGLCESLSSCIAHHSMEHALSAHHPDLPHGAGLVMLSLPFFEVMARVQPKRCADLAATMGMPLHGLPPAQQGMAFVEGLRLLIRAVGLDDLRLADHGITAAEIPALAKNARETMGALFPLTPVDLRPEDVEAIFAKALAGPTA</sequence>
<dbReference type="PANTHER" id="PTHR11496:SF104">
    <property type="entry name" value="3-DEOXY-ALPHA-D-MANNO-OCTULOSONATE 8-OXIDASE"/>
    <property type="match status" value="1"/>
</dbReference>
<dbReference type="Proteomes" id="UP000009173">
    <property type="component" value="Chromosome"/>
</dbReference>
<feature type="domain" description="Fe-containing alcohol dehydrogenase-like C-terminal" evidence="4">
    <location>
        <begin position="193"/>
        <end position="391"/>
    </location>
</feature>
<evidence type="ECO:0000259" key="3">
    <source>
        <dbReference type="Pfam" id="PF00465"/>
    </source>
</evidence>
<dbReference type="Gene3D" id="1.20.1090.10">
    <property type="entry name" value="Dehydroquinate synthase-like - alpha domain"/>
    <property type="match status" value="1"/>
</dbReference>
<dbReference type="Pfam" id="PF00465">
    <property type="entry name" value="Fe-ADH"/>
    <property type="match status" value="1"/>
</dbReference>
<dbReference type="HOGENOM" id="CLU_007207_0_4_7"/>
<reference evidence="6" key="1">
    <citation type="journal article" date="2009" name="Environ. Microbiol.">
        <title>Contribution of mobile genetic elements to Desulfovibrio vulgaris genome plasticity.</title>
        <authorList>
            <person name="Walker C.B."/>
            <person name="Stolyar S."/>
            <person name="Chivian D."/>
            <person name="Pinel N."/>
            <person name="Gabster J.A."/>
            <person name="Dehal P.S."/>
            <person name="He Z."/>
            <person name="Yang Z.K."/>
            <person name="Yen H.C."/>
            <person name="Zhou J."/>
            <person name="Wall J.D."/>
            <person name="Hazen T.C."/>
            <person name="Arkin A.P."/>
            <person name="Stahl D.A."/>
        </authorList>
    </citation>
    <scope>NUCLEOTIDE SEQUENCE [LARGE SCALE GENOMIC DNA]</scope>
    <source>
        <strain evidence="6">DP4</strain>
    </source>
</reference>
<dbReference type="KEGG" id="dvl:Dvul_0480"/>
<evidence type="ECO:0000259" key="4">
    <source>
        <dbReference type="Pfam" id="PF25137"/>
    </source>
</evidence>
<dbReference type="InterPro" id="IPR018211">
    <property type="entry name" value="ADH_Fe_CS"/>
</dbReference>
<dbReference type="EMBL" id="CP000527">
    <property type="protein sequence ID" value="ABM27503.1"/>
    <property type="molecule type" value="Genomic_DNA"/>
</dbReference>
<dbReference type="SUPFAM" id="SSF56796">
    <property type="entry name" value="Dehydroquinate synthase-like"/>
    <property type="match status" value="1"/>
</dbReference>
<evidence type="ECO:0000313" key="6">
    <source>
        <dbReference type="Proteomes" id="UP000009173"/>
    </source>
</evidence>
<comment type="similarity">
    <text evidence="1">Belongs to the iron-containing alcohol dehydrogenase family.</text>
</comment>
<proteinExistence type="inferred from homology"/>
<dbReference type="FunFam" id="3.40.50.1970:FF:000003">
    <property type="entry name" value="Alcohol dehydrogenase, iron-containing"/>
    <property type="match status" value="1"/>
</dbReference>